<reference evidence="1" key="2">
    <citation type="submission" date="2023-05" db="EMBL/GenBank/DDBJ databases">
        <authorList>
            <consortium name="Lawrence Berkeley National Laboratory"/>
            <person name="Steindorff A."/>
            <person name="Hensen N."/>
            <person name="Bonometti L."/>
            <person name="Westerberg I."/>
            <person name="Brannstrom I.O."/>
            <person name="Guillou S."/>
            <person name="Cros-Aarteil S."/>
            <person name="Calhoun S."/>
            <person name="Haridas S."/>
            <person name="Kuo A."/>
            <person name="Mondo S."/>
            <person name="Pangilinan J."/>
            <person name="Riley R."/>
            <person name="Labutti K."/>
            <person name="Andreopoulos B."/>
            <person name="Lipzen A."/>
            <person name="Chen C."/>
            <person name="Yanf M."/>
            <person name="Daum C."/>
            <person name="Ng V."/>
            <person name="Clum A."/>
            <person name="Ohm R."/>
            <person name="Martin F."/>
            <person name="Silar P."/>
            <person name="Natvig D."/>
            <person name="Lalanne C."/>
            <person name="Gautier V."/>
            <person name="Ament-Velasquez S.L."/>
            <person name="Kruys A."/>
            <person name="Hutchinson M.I."/>
            <person name="Powell A.J."/>
            <person name="Barry K."/>
            <person name="Miller A.N."/>
            <person name="Grigoriev I.V."/>
            <person name="Debuchy R."/>
            <person name="Gladieux P."/>
            <person name="Thoren M.H."/>
            <person name="Johannesson H."/>
        </authorList>
    </citation>
    <scope>NUCLEOTIDE SEQUENCE</scope>
    <source>
        <strain evidence="1">PSN293</strain>
    </source>
</reference>
<reference evidence="1" key="1">
    <citation type="journal article" date="2023" name="Mol. Phylogenet. Evol.">
        <title>Genome-scale phylogeny and comparative genomics of the fungal order Sordariales.</title>
        <authorList>
            <person name="Hensen N."/>
            <person name="Bonometti L."/>
            <person name="Westerberg I."/>
            <person name="Brannstrom I.O."/>
            <person name="Guillou S."/>
            <person name="Cros-Aarteil S."/>
            <person name="Calhoun S."/>
            <person name="Haridas S."/>
            <person name="Kuo A."/>
            <person name="Mondo S."/>
            <person name="Pangilinan J."/>
            <person name="Riley R."/>
            <person name="LaButti K."/>
            <person name="Andreopoulos B."/>
            <person name="Lipzen A."/>
            <person name="Chen C."/>
            <person name="Yan M."/>
            <person name="Daum C."/>
            <person name="Ng V."/>
            <person name="Clum A."/>
            <person name="Steindorff A."/>
            <person name="Ohm R.A."/>
            <person name="Martin F."/>
            <person name="Silar P."/>
            <person name="Natvig D.O."/>
            <person name="Lalanne C."/>
            <person name="Gautier V."/>
            <person name="Ament-Velasquez S.L."/>
            <person name="Kruys A."/>
            <person name="Hutchinson M.I."/>
            <person name="Powell A.J."/>
            <person name="Barry K."/>
            <person name="Miller A.N."/>
            <person name="Grigoriev I.V."/>
            <person name="Debuchy R."/>
            <person name="Gladieux P."/>
            <person name="Hiltunen Thoren M."/>
            <person name="Johannesson H."/>
        </authorList>
    </citation>
    <scope>NUCLEOTIDE SEQUENCE</scope>
    <source>
        <strain evidence="1">PSN293</strain>
    </source>
</reference>
<keyword evidence="2" id="KW-1185">Reference proteome</keyword>
<dbReference type="EMBL" id="MU858276">
    <property type="protein sequence ID" value="KAK4207743.1"/>
    <property type="molecule type" value="Genomic_DNA"/>
</dbReference>
<comment type="caution">
    <text evidence="1">The sequence shown here is derived from an EMBL/GenBank/DDBJ whole genome shotgun (WGS) entry which is preliminary data.</text>
</comment>
<name>A0AAN7B1S4_9PEZI</name>
<accession>A0AAN7B1S4</accession>
<organism evidence="1 2">
    <name type="scientific">Rhypophila decipiens</name>
    <dbReference type="NCBI Taxonomy" id="261697"/>
    <lineage>
        <taxon>Eukaryota</taxon>
        <taxon>Fungi</taxon>
        <taxon>Dikarya</taxon>
        <taxon>Ascomycota</taxon>
        <taxon>Pezizomycotina</taxon>
        <taxon>Sordariomycetes</taxon>
        <taxon>Sordariomycetidae</taxon>
        <taxon>Sordariales</taxon>
        <taxon>Naviculisporaceae</taxon>
        <taxon>Rhypophila</taxon>
    </lineage>
</organism>
<proteinExistence type="predicted"/>
<sequence length="144" mass="16313">MIAATVIPNDYTIPLLNLSLLPPVLRNITWLDFDVRKNCSIASKALIDHIDDPSSKYSLFDLAKICSPVPLTNISYEQMLDWNAYHEFNKGITVLNLTDSVNEHCHLEFCQHLGWEDDPDLSGPGVSIFLLMHAKKWPKSQGYV</sequence>
<dbReference type="Proteomes" id="UP001301769">
    <property type="component" value="Unassembled WGS sequence"/>
</dbReference>
<gene>
    <name evidence="1" type="ORF">QBC37DRAFT_298070</name>
</gene>
<dbReference type="AlphaFoldDB" id="A0AAN7B1S4"/>
<evidence type="ECO:0000313" key="1">
    <source>
        <dbReference type="EMBL" id="KAK4207743.1"/>
    </source>
</evidence>
<protein>
    <submittedName>
        <fullName evidence="1">Uncharacterized protein</fullName>
    </submittedName>
</protein>
<evidence type="ECO:0000313" key="2">
    <source>
        <dbReference type="Proteomes" id="UP001301769"/>
    </source>
</evidence>